<accession>A0A371CGC5</accession>
<dbReference type="Pfam" id="PF13229">
    <property type="entry name" value="Beta_helix"/>
    <property type="match status" value="1"/>
</dbReference>
<dbReference type="InterPro" id="IPR012334">
    <property type="entry name" value="Pectin_lyas_fold"/>
</dbReference>
<dbReference type="EC" id="5.1.3.37" evidence="4"/>
<evidence type="ECO:0000313" key="11">
    <source>
        <dbReference type="Proteomes" id="UP000013165"/>
    </source>
</evidence>
<comment type="caution">
    <text evidence="10">The sequence shown here is derived from an EMBL/GenBank/DDBJ whole genome shotgun (WGS) entry which is preliminary data.</text>
</comment>
<dbReference type="RefSeq" id="WP_081614668.1">
    <property type="nucleotide sequence ID" value="NZ_AP028878.1"/>
</dbReference>
<keyword evidence="5" id="KW-0677">Repeat</keyword>
<feature type="signal peptide" evidence="8">
    <location>
        <begin position="1"/>
        <end position="23"/>
    </location>
</feature>
<dbReference type="EMBL" id="APLQ01000010">
    <property type="protein sequence ID" value="RDW95458.1"/>
    <property type="molecule type" value="Genomic_DNA"/>
</dbReference>
<evidence type="ECO:0000313" key="10">
    <source>
        <dbReference type="EMBL" id="RDW95458.1"/>
    </source>
</evidence>
<dbReference type="Gene3D" id="2.160.20.10">
    <property type="entry name" value="Single-stranded right-handed beta-helix, Pectin lyase-like"/>
    <property type="match status" value="1"/>
</dbReference>
<dbReference type="PANTHER" id="PTHR22990:SF15">
    <property type="entry name" value="F-BOX ONLY PROTEIN 10"/>
    <property type="match status" value="1"/>
</dbReference>
<proteinExistence type="inferred from homology"/>
<dbReference type="PROSITE" id="PS51257">
    <property type="entry name" value="PROKAR_LIPOPROTEIN"/>
    <property type="match status" value="1"/>
</dbReference>
<reference evidence="10 11" key="1">
    <citation type="journal article" date="2013" name="Genome Announc.">
        <title>Genome Sequence of the Polycyclic Aromatic Hydrocarbon-Degrading Bacterium Strain Marinobacter nanhaiticus D15-8WT.</title>
        <authorList>
            <person name="Cui Z."/>
            <person name="Gao W."/>
            <person name="Li Q."/>
            <person name="Xu G."/>
            <person name="Zheng L."/>
        </authorList>
    </citation>
    <scope>NUCLEOTIDE SEQUENCE [LARGE SCALE GENOMIC DNA]</scope>
    <source>
        <strain evidence="10 11">D15-8W</strain>
    </source>
</reference>
<evidence type="ECO:0000256" key="1">
    <source>
        <dbReference type="ARBA" id="ARBA00001550"/>
    </source>
</evidence>
<dbReference type="SMART" id="SM00710">
    <property type="entry name" value="PbH1"/>
    <property type="match status" value="8"/>
</dbReference>
<keyword evidence="7" id="KW-0413">Isomerase</keyword>
<evidence type="ECO:0000256" key="6">
    <source>
        <dbReference type="ARBA" id="ARBA00022841"/>
    </source>
</evidence>
<dbReference type="Proteomes" id="UP000013165">
    <property type="component" value="Unassembled WGS sequence"/>
</dbReference>
<dbReference type="InterPro" id="IPR006626">
    <property type="entry name" value="PbH1"/>
</dbReference>
<evidence type="ECO:0000256" key="2">
    <source>
        <dbReference type="ARBA" id="ARBA00005182"/>
    </source>
</evidence>
<gene>
    <name evidence="10" type="ORF">J057_24085</name>
</gene>
<evidence type="ECO:0000256" key="4">
    <source>
        <dbReference type="ARBA" id="ARBA00012124"/>
    </source>
</evidence>
<feature type="domain" description="Right handed beta helix" evidence="9">
    <location>
        <begin position="121"/>
        <end position="307"/>
    </location>
</feature>
<keyword evidence="6" id="KW-0016">Alginate biosynthesis</keyword>
<evidence type="ECO:0000256" key="5">
    <source>
        <dbReference type="ARBA" id="ARBA00022737"/>
    </source>
</evidence>
<dbReference type="UniPathway" id="UPA00286"/>
<organism evidence="10 11">
    <name type="scientific">Marinobacter nanhaiticus D15-8W</name>
    <dbReference type="NCBI Taxonomy" id="626887"/>
    <lineage>
        <taxon>Bacteria</taxon>
        <taxon>Pseudomonadati</taxon>
        <taxon>Pseudomonadota</taxon>
        <taxon>Gammaproteobacteria</taxon>
        <taxon>Pseudomonadales</taxon>
        <taxon>Marinobacteraceae</taxon>
        <taxon>Marinobacter</taxon>
    </lineage>
</organism>
<name>A0A371CGC5_9GAMM</name>
<feature type="chain" id="PRO_5017018386" description="mannuronan 5-epimerase" evidence="8">
    <location>
        <begin position="24"/>
        <end position="496"/>
    </location>
</feature>
<dbReference type="InterPro" id="IPR022442">
    <property type="entry name" value="SO_2930-like_dom"/>
</dbReference>
<sequence>MIREKAFQAGMAFSALLLVVSLAGCGGSSDSDDDPDTSSQFPIGAIMLASDNLTQNAKEAFINAESGAVIVFPEGRFDMADTLTFDADSDGDGTPVNNITIMGYGMDKTILDFSGSAGGDGIFVQNGSNITIKDIGVYEAANNAIKLKDTDGIHIQSVATVWEGELDENNGAYGLYPVECQNILIEDSYVRGSADAGVYVGQSSNIVVRRNEAVENVAGIEIENSTNADVYDNVATGNTGGILVFDLPIGNGLYGSTVRVFDNEVTDNNTENFANASANPAGVHIVPPGTGVIVLSTSDVEIYNNTISGHKTTSVAISSYYLADDQLSYANPTYAPVIDDGWKPVPRNIHVHDNAISESSTAPEGAFIQDIINGYLVTHSAFPAVLYDGLGELLANAGVDPNTTGAPFGPADMICAESNGNVSYGQVYGTDPTDPTNFGGSMTPQPRLFFEATQSSLLSCGTPLARLPASSATINGTAYGCGSSETGDPSAASCAL</sequence>
<comment type="catalytic activity">
    <reaction evidence="1">
        <text>[(1-&gt;4)-beta-D-mannuronosyl](n) = [alginate](n)</text>
        <dbReference type="Rhea" id="RHEA:45572"/>
        <dbReference type="Rhea" id="RHEA-COMP:11264"/>
        <dbReference type="Rhea" id="RHEA-COMP:11270"/>
        <dbReference type="ChEBI" id="CHEBI:58187"/>
        <dbReference type="ChEBI" id="CHEBI:85311"/>
        <dbReference type="EC" id="5.1.3.37"/>
    </reaction>
</comment>
<keyword evidence="8" id="KW-0732">Signal</keyword>
<dbReference type="InterPro" id="IPR051550">
    <property type="entry name" value="SCF-Subunits/Alg-Epimerases"/>
</dbReference>
<dbReference type="InterPro" id="IPR039448">
    <property type="entry name" value="Beta_helix"/>
</dbReference>
<dbReference type="GO" id="GO:0016853">
    <property type="term" value="F:isomerase activity"/>
    <property type="evidence" value="ECO:0007669"/>
    <property type="project" value="UniProtKB-KW"/>
</dbReference>
<evidence type="ECO:0000256" key="8">
    <source>
        <dbReference type="SAM" id="SignalP"/>
    </source>
</evidence>
<evidence type="ECO:0000256" key="3">
    <source>
        <dbReference type="ARBA" id="ARBA00010085"/>
    </source>
</evidence>
<dbReference type="AlphaFoldDB" id="A0A371CGC5"/>
<dbReference type="PANTHER" id="PTHR22990">
    <property type="entry name" value="F-BOX ONLY PROTEIN"/>
    <property type="match status" value="1"/>
</dbReference>
<comment type="pathway">
    <text evidence="2">Glycan biosynthesis; alginate biosynthesis.</text>
</comment>
<protein>
    <recommendedName>
        <fullName evidence="4">mannuronan 5-epimerase</fullName>
        <ecNumber evidence="4">5.1.3.37</ecNumber>
    </recommendedName>
</protein>
<dbReference type="OrthoDB" id="338827at2"/>
<dbReference type="NCBIfam" id="TIGR03805">
    <property type="entry name" value="beta_helix_1"/>
    <property type="match status" value="1"/>
</dbReference>
<evidence type="ECO:0000259" key="9">
    <source>
        <dbReference type="Pfam" id="PF13229"/>
    </source>
</evidence>
<dbReference type="GO" id="GO:0042121">
    <property type="term" value="P:alginic acid biosynthetic process"/>
    <property type="evidence" value="ECO:0007669"/>
    <property type="project" value="UniProtKB-UniPathway"/>
</dbReference>
<evidence type="ECO:0000256" key="7">
    <source>
        <dbReference type="ARBA" id="ARBA00023235"/>
    </source>
</evidence>
<dbReference type="InterPro" id="IPR011050">
    <property type="entry name" value="Pectin_lyase_fold/virulence"/>
</dbReference>
<dbReference type="SUPFAM" id="SSF51126">
    <property type="entry name" value="Pectin lyase-like"/>
    <property type="match status" value="1"/>
</dbReference>
<comment type="similarity">
    <text evidence="3">Belongs to the D-mannuronate C5-epimerase family.</text>
</comment>
<keyword evidence="11" id="KW-1185">Reference proteome</keyword>